<dbReference type="Gene3D" id="2.60.40.10">
    <property type="entry name" value="Immunoglobulins"/>
    <property type="match status" value="2"/>
</dbReference>
<dbReference type="Gene3D" id="1.10.101.10">
    <property type="entry name" value="PGBD-like superfamily/PGBD"/>
    <property type="match status" value="1"/>
</dbReference>
<dbReference type="SUPFAM" id="SSF49299">
    <property type="entry name" value="PKD domain"/>
    <property type="match status" value="2"/>
</dbReference>
<protein>
    <recommendedName>
        <fullName evidence="4">PKD domain-containing protein</fullName>
    </recommendedName>
</protein>
<feature type="coiled-coil region" evidence="2">
    <location>
        <begin position="25"/>
        <end position="52"/>
    </location>
</feature>
<dbReference type="AlphaFoldDB" id="A0A1F6CS37"/>
<dbReference type="EMBL" id="MFKW01000008">
    <property type="protein sequence ID" value="OGG51963.1"/>
    <property type="molecule type" value="Genomic_DNA"/>
</dbReference>
<dbReference type="SUPFAM" id="SSF47090">
    <property type="entry name" value="PGBD-like"/>
    <property type="match status" value="1"/>
</dbReference>
<dbReference type="InterPro" id="IPR018466">
    <property type="entry name" value="Kre9/Knh1-like_N"/>
</dbReference>
<dbReference type="InterPro" id="IPR002477">
    <property type="entry name" value="Peptidoglycan-bd-like"/>
</dbReference>
<reference evidence="5 6" key="1">
    <citation type="journal article" date="2016" name="Nat. Commun.">
        <title>Thousands of microbial genomes shed light on interconnected biogeochemical processes in an aquifer system.</title>
        <authorList>
            <person name="Anantharaman K."/>
            <person name="Brown C.T."/>
            <person name="Hug L.A."/>
            <person name="Sharon I."/>
            <person name="Castelle C.J."/>
            <person name="Probst A.J."/>
            <person name="Thomas B.C."/>
            <person name="Singh A."/>
            <person name="Wilkins M.J."/>
            <person name="Karaoz U."/>
            <person name="Brodie E.L."/>
            <person name="Williams K.H."/>
            <person name="Hubbard S.S."/>
            <person name="Banfield J.F."/>
        </authorList>
    </citation>
    <scope>NUCLEOTIDE SEQUENCE [LARGE SCALE GENOMIC DNA]</scope>
</reference>
<dbReference type="Proteomes" id="UP000176445">
    <property type="component" value="Unassembled WGS sequence"/>
</dbReference>
<comment type="caution">
    <text evidence="5">The sequence shown here is derived from an EMBL/GenBank/DDBJ whole genome shotgun (WGS) entry which is preliminary data.</text>
</comment>
<dbReference type="CDD" id="cd00146">
    <property type="entry name" value="PKD"/>
    <property type="match status" value="1"/>
</dbReference>
<dbReference type="PROSITE" id="PS50093">
    <property type="entry name" value="PKD"/>
    <property type="match status" value="2"/>
</dbReference>
<keyword evidence="1 3" id="KW-0732">Signal</keyword>
<dbReference type="InterPro" id="IPR013783">
    <property type="entry name" value="Ig-like_fold"/>
</dbReference>
<evidence type="ECO:0000256" key="3">
    <source>
        <dbReference type="SAM" id="SignalP"/>
    </source>
</evidence>
<feature type="chain" id="PRO_5009523518" description="PKD domain-containing protein" evidence="3">
    <location>
        <begin position="23"/>
        <end position="466"/>
    </location>
</feature>
<evidence type="ECO:0000256" key="2">
    <source>
        <dbReference type="SAM" id="Coils"/>
    </source>
</evidence>
<dbReference type="InterPro" id="IPR000601">
    <property type="entry name" value="PKD_dom"/>
</dbReference>
<feature type="domain" description="PKD" evidence="4">
    <location>
        <begin position="162"/>
        <end position="212"/>
    </location>
</feature>
<dbReference type="Pfam" id="PF01471">
    <property type="entry name" value="PG_binding_1"/>
    <property type="match status" value="1"/>
</dbReference>
<dbReference type="InterPro" id="IPR022409">
    <property type="entry name" value="PKD/Chitinase_dom"/>
</dbReference>
<dbReference type="InterPro" id="IPR035986">
    <property type="entry name" value="PKD_dom_sf"/>
</dbReference>
<evidence type="ECO:0000256" key="1">
    <source>
        <dbReference type="ARBA" id="ARBA00022729"/>
    </source>
</evidence>
<keyword evidence="2" id="KW-0175">Coiled coil</keyword>
<organism evidence="5 6">
    <name type="scientific">Candidatus Kaiserbacteria bacterium RIFCSPHIGHO2_01_FULL_54_36b</name>
    <dbReference type="NCBI Taxonomy" id="1798483"/>
    <lineage>
        <taxon>Bacteria</taxon>
        <taxon>Candidatus Kaiseribacteriota</taxon>
    </lineage>
</organism>
<evidence type="ECO:0000259" key="4">
    <source>
        <dbReference type="PROSITE" id="PS50093"/>
    </source>
</evidence>
<proteinExistence type="predicted"/>
<accession>A0A1F6CS37</accession>
<dbReference type="InterPro" id="IPR036366">
    <property type="entry name" value="PGBDSf"/>
</dbReference>
<dbReference type="InterPro" id="IPR036365">
    <property type="entry name" value="PGBD-like_sf"/>
</dbReference>
<sequence length="466" mass="48184">MKLKHISAAIALTLFLPFAASAITIEELQTQVARLLAQVASLQEQLKSLQTIPSVEPTRPTNLPPGTRVCPQILRQLSQGTSGEDVRGLQAYLGVSQTGYFGPMTASAVAQFQSSEGISQVGAVGPQTRAAFARRCGGGNTAGFSAAPTSGAAPLSVTFRASAGDETSVSIDFGDGSARGQASVDSTNAGYRTITHTYTKQGTYTATAYKSDGMCGLYGGTNCTKVAGSVRITVGGSTSNTTFSASPTSGAAPLEVKFTFPSSGADSYSINFGDGQTGGPLVGPSCNPDGGCLSTRSAYHTYSLAGTYTASLEKQYVCNATPGASCIGLSSSEVGKVTVTVGGSTSTGAPTISLLSPNGGETWQGVLGQTIRWSSSNVTNGTVNIYLIGYDYNPQTEDNRTHYLLVKYAANTGSYTIDSLVSPTQVKPGNNYRISIGAYQQTSTGQLDYDNLVQGDLSDAPFTIKD</sequence>
<feature type="domain" description="PKD" evidence="4">
    <location>
        <begin position="267"/>
        <end position="312"/>
    </location>
</feature>
<feature type="signal peptide" evidence="3">
    <location>
        <begin position="1"/>
        <end position="22"/>
    </location>
</feature>
<dbReference type="Pfam" id="PF10342">
    <property type="entry name" value="Kre9_KNH"/>
    <property type="match status" value="1"/>
</dbReference>
<gene>
    <name evidence="5" type="ORF">A2704_00335</name>
</gene>
<evidence type="ECO:0000313" key="5">
    <source>
        <dbReference type="EMBL" id="OGG51963.1"/>
    </source>
</evidence>
<name>A0A1F6CS37_9BACT</name>
<evidence type="ECO:0000313" key="6">
    <source>
        <dbReference type="Proteomes" id="UP000176445"/>
    </source>
</evidence>
<dbReference type="Pfam" id="PF00801">
    <property type="entry name" value="PKD"/>
    <property type="match status" value="1"/>
</dbReference>
<dbReference type="SMART" id="SM00089">
    <property type="entry name" value="PKD"/>
    <property type="match status" value="2"/>
</dbReference>